<evidence type="ECO:0000313" key="4">
    <source>
        <dbReference type="Proteomes" id="UP001237642"/>
    </source>
</evidence>
<proteinExistence type="predicted"/>
<dbReference type="EMBL" id="JAUIZM010000002">
    <property type="protein sequence ID" value="KAK1396970.1"/>
    <property type="molecule type" value="Genomic_DNA"/>
</dbReference>
<sequence length="644" mass="72393">MEVYFALEAIKMVTGNKETFQFPISRYGAFETGAVLGANSIPDFISLSGGNPGRSSGNTSSNSLATGIFCTLGNDGPVVRPPKDFILASQKVWNNSLVGYFLGSSLPFKLIEEEAKRLWIHLGFLKLYMVKKGFYVFKFNSEVDRNKVLAAGPWHFKRNQIILQPWYEGKKLEKSGLLSMPIWAKIHDIPYSYWASTDGLSYVASAIGNPLPLDPISAKLEPLPYAKVLVEVNAKDPDPLPPFINIVVVDRDGITESILQSRVEYYNKPSHCSSCKVFGHSLAKCPNATPTWVLKAKDPKTEVSASQVDPDPLPKPAAEFTPSPASSQVPCDMLKDPPVTAQSFPEDGSPPIPFSGLASKIRIVDEVAKLKGILKTSSSCHIAKGGNISWSRDKEDFKDFLVANGLSDIRYSGTLHTWWNKQIHNPITRKLDRILGNPSWMLKQQDDDALFSAWGISDHCAAILNLHRRDATTRKPFQFFNYWLDHPEFMASVREAWDTQIHGHPMYVFAEKLKCVKYKLIALRKEEGDLSSQIDYTKRQLCDLQEEILNGSTDETILNSERALNSNLWDLLRREESIAHQRSRVQWLELGDNKTGYFHRKVAPNWNNSKILSLVDSNGSTITNDNAIKQEAVHHFKHLFNQEL</sequence>
<keyword evidence="4" id="KW-1185">Reference proteome</keyword>
<dbReference type="SUPFAM" id="SSF56219">
    <property type="entry name" value="DNase I-like"/>
    <property type="match status" value="1"/>
</dbReference>
<dbReference type="Pfam" id="PF14111">
    <property type="entry name" value="DUF4283"/>
    <property type="match status" value="1"/>
</dbReference>
<dbReference type="InterPro" id="IPR025558">
    <property type="entry name" value="DUF4283"/>
</dbReference>
<feature type="region of interest" description="Disordered" evidence="1">
    <location>
        <begin position="303"/>
        <end position="329"/>
    </location>
</feature>
<evidence type="ECO:0000256" key="1">
    <source>
        <dbReference type="SAM" id="MobiDB-lite"/>
    </source>
</evidence>
<dbReference type="InterPro" id="IPR036691">
    <property type="entry name" value="Endo/exonu/phosph_ase_sf"/>
</dbReference>
<dbReference type="Proteomes" id="UP001237642">
    <property type="component" value="Unassembled WGS sequence"/>
</dbReference>
<protein>
    <recommendedName>
        <fullName evidence="2">DUF4283 domain-containing protein</fullName>
    </recommendedName>
</protein>
<dbReference type="PANTHER" id="PTHR31286:SF165">
    <property type="entry name" value="DUF4283 DOMAIN-CONTAINING PROTEIN"/>
    <property type="match status" value="1"/>
</dbReference>
<evidence type="ECO:0000313" key="3">
    <source>
        <dbReference type="EMBL" id="KAK1396970.1"/>
    </source>
</evidence>
<name>A0AAD8J733_9APIA</name>
<reference evidence="3" key="2">
    <citation type="submission" date="2023-05" db="EMBL/GenBank/DDBJ databases">
        <authorList>
            <person name="Schelkunov M.I."/>
        </authorList>
    </citation>
    <scope>NUCLEOTIDE SEQUENCE</scope>
    <source>
        <strain evidence="3">Hsosn_3</strain>
        <tissue evidence="3">Leaf</tissue>
    </source>
</reference>
<comment type="caution">
    <text evidence="3">The sequence shown here is derived from an EMBL/GenBank/DDBJ whole genome shotgun (WGS) entry which is preliminary data.</text>
</comment>
<reference evidence="3" key="1">
    <citation type="submission" date="2023-02" db="EMBL/GenBank/DDBJ databases">
        <title>Genome of toxic invasive species Heracleum sosnowskyi carries increased number of genes despite the absence of recent whole-genome duplications.</title>
        <authorList>
            <person name="Schelkunov M."/>
            <person name="Shtratnikova V."/>
            <person name="Makarenko M."/>
            <person name="Klepikova A."/>
            <person name="Omelchenko D."/>
            <person name="Novikova G."/>
            <person name="Obukhova E."/>
            <person name="Bogdanov V."/>
            <person name="Penin A."/>
            <person name="Logacheva M."/>
        </authorList>
    </citation>
    <scope>NUCLEOTIDE SEQUENCE</scope>
    <source>
        <strain evidence="3">Hsosn_3</strain>
        <tissue evidence="3">Leaf</tissue>
    </source>
</reference>
<dbReference type="PANTHER" id="PTHR31286">
    <property type="entry name" value="GLYCINE-RICH CELL WALL STRUCTURAL PROTEIN 1.8-LIKE"/>
    <property type="match status" value="1"/>
</dbReference>
<organism evidence="3 4">
    <name type="scientific">Heracleum sosnowskyi</name>
    <dbReference type="NCBI Taxonomy" id="360622"/>
    <lineage>
        <taxon>Eukaryota</taxon>
        <taxon>Viridiplantae</taxon>
        <taxon>Streptophyta</taxon>
        <taxon>Embryophyta</taxon>
        <taxon>Tracheophyta</taxon>
        <taxon>Spermatophyta</taxon>
        <taxon>Magnoliopsida</taxon>
        <taxon>eudicotyledons</taxon>
        <taxon>Gunneridae</taxon>
        <taxon>Pentapetalae</taxon>
        <taxon>asterids</taxon>
        <taxon>campanulids</taxon>
        <taxon>Apiales</taxon>
        <taxon>Apiaceae</taxon>
        <taxon>Apioideae</taxon>
        <taxon>apioid superclade</taxon>
        <taxon>Tordylieae</taxon>
        <taxon>Tordyliinae</taxon>
        <taxon>Heracleum</taxon>
    </lineage>
</organism>
<dbReference type="AlphaFoldDB" id="A0AAD8J733"/>
<gene>
    <name evidence="3" type="ORF">POM88_006833</name>
</gene>
<feature type="domain" description="DUF4283" evidence="2">
    <location>
        <begin position="91"/>
        <end position="172"/>
    </location>
</feature>
<dbReference type="InterPro" id="IPR040256">
    <property type="entry name" value="At4g02000-like"/>
</dbReference>
<accession>A0AAD8J733</accession>
<evidence type="ECO:0000259" key="2">
    <source>
        <dbReference type="Pfam" id="PF14111"/>
    </source>
</evidence>